<dbReference type="AlphaFoldDB" id="A0A1T5CRY3"/>
<keyword evidence="2" id="KW-1185">Reference proteome</keyword>
<protein>
    <recommendedName>
        <fullName evidence="3">Lipocalin-like domain-containing protein</fullName>
    </recommendedName>
</protein>
<dbReference type="STRING" id="619805.SAMN05660477_00287"/>
<name>A0A1T5CRY3_9FLAO</name>
<gene>
    <name evidence="1" type="ORF">SAMN05660477_00287</name>
</gene>
<dbReference type="Proteomes" id="UP000191112">
    <property type="component" value="Unassembled WGS sequence"/>
</dbReference>
<dbReference type="EMBL" id="FUYZ01000001">
    <property type="protein sequence ID" value="SKB62258.1"/>
    <property type="molecule type" value="Genomic_DNA"/>
</dbReference>
<proteinExistence type="predicted"/>
<evidence type="ECO:0000313" key="2">
    <source>
        <dbReference type="Proteomes" id="UP000191112"/>
    </source>
</evidence>
<accession>A0A1T5CRY3</accession>
<evidence type="ECO:0008006" key="3">
    <source>
        <dbReference type="Google" id="ProtNLM"/>
    </source>
</evidence>
<organism evidence="1 2">
    <name type="scientific">Soonwooa buanensis</name>
    <dbReference type="NCBI Taxonomy" id="619805"/>
    <lineage>
        <taxon>Bacteria</taxon>
        <taxon>Pseudomonadati</taxon>
        <taxon>Bacteroidota</taxon>
        <taxon>Flavobacteriia</taxon>
        <taxon>Flavobacteriales</taxon>
        <taxon>Weeksellaceae</taxon>
        <taxon>Chryseobacterium group</taxon>
        <taxon>Soonwooa</taxon>
    </lineage>
</organism>
<sequence>MSNKTLTYCFLLIFAFNSCKKKEIDSIIQDKIIGNWKIKNNEYNKEYLEINGDNTFYYKGVSHLNESFSIGKWKVVKDTLVLNSITPKECLYVVNFGTYCEHADIVIEDKINTTFDDCEPQTISNLYKAFIDTRFVLKKDTMFYVEVNKNCSNELNKIRLYR</sequence>
<evidence type="ECO:0000313" key="1">
    <source>
        <dbReference type="EMBL" id="SKB62258.1"/>
    </source>
</evidence>
<reference evidence="1 2" key="1">
    <citation type="submission" date="2017-02" db="EMBL/GenBank/DDBJ databases">
        <authorList>
            <person name="Peterson S.W."/>
        </authorList>
    </citation>
    <scope>NUCLEOTIDE SEQUENCE [LARGE SCALE GENOMIC DNA]</scope>
    <source>
        <strain evidence="1 2">DSM 22323</strain>
    </source>
</reference>